<gene>
    <name evidence="1" type="ORF">GCM10023335_75340</name>
</gene>
<dbReference type="EMBL" id="BAABKB010000039">
    <property type="protein sequence ID" value="GAA5032627.1"/>
    <property type="molecule type" value="Genomic_DNA"/>
</dbReference>
<sequence>MSDEREADMTRLATNEPAWDLEFEENGRLTAPAARDFLDQVIAEGVDDLFLFSHGWGTSKDSARTLYNTMFPMIRDAATGTAGIGRIGFAGIYWPSLWFPPTQATPPPADAATQAENGAVVDLSAGTAALSGTEIAKSLQPGFADPTQQQTVTEIGRLIDQGENAVGSNEPDAHKEERLRQIHQLLTSLVPPSPDGEFEDSGETALLLTTDPKTAYQAAAEAFGSAPPGSATQGIGDWFSHALNGAKDAMRVLSYTVMKARAGDIGRSGLGPLLEALHSRSSLVRVHLIGHSFGARLVSFALSGISSAASSPVASLLLLQGAFSHWSFAQKKDNPFGSAGALNAFADRVHGPLVATFSVFDWAVGVWYPKASFLAQEDAQAKTAGRWGGMGSDGYQAVHPSEDLVMPANGNMNVQFTPGTFYRVNAASVINHVQGEPFSGAHSDIRKIPVAALAAEVAAAHA</sequence>
<evidence type="ECO:0000313" key="2">
    <source>
        <dbReference type="Proteomes" id="UP001501759"/>
    </source>
</evidence>
<accession>A0ABP9JKA7</accession>
<protein>
    <recommendedName>
        <fullName evidence="3">Serine-threonine protein kinase</fullName>
    </recommendedName>
</protein>
<keyword evidence="2" id="KW-1185">Reference proteome</keyword>
<reference evidence="2" key="1">
    <citation type="journal article" date="2019" name="Int. J. Syst. Evol. Microbiol.">
        <title>The Global Catalogue of Microorganisms (GCM) 10K type strain sequencing project: providing services to taxonomists for standard genome sequencing and annotation.</title>
        <authorList>
            <consortium name="The Broad Institute Genomics Platform"/>
            <consortium name="The Broad Institute Genome Sequencing Center for Infectious Disease"/>
            <person name="Wu L."/>
            <person name="Ma J."/>
        </authorList>
    </citation>
    <scope>NUCLEOTIDE SEQUENCE [LARGE SCALE GENOMIC DNA]</scope>
    <source>
        <strain evidence="2">JCM 18409</strain>
    </source>
</reference>
<dbReference type="SUPFAM" id="SSF53474">
    <property type="entry name" value="alpha/beta-Hydrolases"/>
    <property type="match status" value="1"/>
</dbReference>
<dbReference type="InterPro" id="IPR029058">
    <property type="entry name" value="AB_hydrolase_fold"/>
</dbReference>
<evidence type="ECO:0008006" key="3">
    <source>
        <dbReference type="Google" id="ProtNLM"/>
    </source>
</evidence>
<organism evidence="1 2">
    <name type="scientific">Streptomyces siamensis</name>
    <dbReference type="NCBI Taxonomy" id="1274986"/>
    <lineage>
        <taxon>Bacteria</taxon>
        <taxon>Bacillati</taxon>
        <taxon>Actinomycetota</taxon>
        <taxon>Actinomycetes</taxon>
        <taxon>Kitasatosporales</taxon>
        <taxon>Streptomycetaceae</taxon>
        <taxon>Streptomyces</taxon>
    </lineage>
</organism>
<evidence type="ECO:0000313" key="1">
    <source>
        <dbReference type="EMBL" id="GAA5032627.1"/>
    </source>
</evidence>
<name>A0ABP9JKA7_9ACTN</name>
<proteinExistence type="predicted"/>
<dbReference type="Proteomes" id="UP001501759">
    <property type="component" value="Unassembled WGS sequence"/>
</dbReference>
<comment type="caution">
    <text evidence="1">The sequence shown here is derived from an EMBL/GenBank/DDBJ whole genome shotgun (WGS) entry which is preliminary data.</text>
</comment>